<accession>A0A915EJH8</accession>
<proteinExistence type="predicted"/>
<dbReference type="InterPro" id="IPR002913">
    <property type="entry name" value="START_lipid-bd_dom"/>
</dbReference>
<reference evidence="3" key="1">
    <citation type="submission" date="2022-11" db="UniProtKB">
        <authorList>
            <consortium name="WormBaseParasite"/>
        </authorList>
    </citation>
    <scope>IDENTIFICATION</scope>
</reference>
<dbReference type="SUPFAM" id="SSF55961">
    <property type="entry name" value="Bet v1-like"/>
    <property type="match status" value="1"/>
</dbReference>
<feature type="domain" description="START" evidence="1">
    <location>
        <begin position="18"/>
        <end position="82"/>
    </location>
</feature>
<evidence type="ECO:0000313" key="2">
    <source>
        <dbReference type="Proteomes" id="UP000887574"/>
    </source>
</evidence>
<protein>
    <submittedName>
        <fullName evidence="3">START domain-containing protein</fullName>
    </submittedName>
</protein>
<dbReference type="Pfam" id="PF01852">
    <property type="entry name" value="START"/>
    <property type="match status" value="1"/>
</dbReference>
<dbReference type="Proteomes" id="UP000887574">
    <property type="component" value="Unplaced"/>
</dbReference>
<name>A0A915EJH8_9BILA</name>
<keyword evidence="2" id="KW-1185">Reference proteome</keyword>
<evidence type="ECO:0000259" key="1">
    <source>
        <dbReference type="Pfam" id="PF01852"/>
    </source>
</evidence>
<dbReference type="GO" id="GO:0008289">
    <property type="term" value="F:lipid binding"/>
    <property type="evidence" value="ECO:0007669"/>
    <property type="project" value="InterPro"/>
</dbReference>
<evidence type="ECO:0000313" key="3">
    <source>
        <dbReference type="WBParaSite" id="jg7370"/>
    </source>
</evidence>
<dbReference type="Gene3D" id="3.30.530.20">
    <property type="match status" value="1"/>
</dbReference>
<dbReference type="InterPro" id="IPR023393">
    <property type="entry name" value="START-like_dom_sf"/>
</dbReference>
<dbReference type="AlphaFoldDB" id="A0A915EJH8"/>
<sequence length="87" mass="10045">MLDGADHICSWPDKEVHLVRHLVKKMFPMSARESLDVLKILRRPEEVVFGCCSTTHAKVHTHKAYVRTHQYIGGYVLRPSDKPARLH</sequence>
<organism evidence="2 3">
    <name type="scientific">Ditylenchus dipsaci</name>
    <dbReference type="NCBI Taxonomy" id="166011"/>
    <lineage>
        <taxon>Eukaryota</taxon>
        <taxon>Metazoa</taxon>
        <taxon>Ecdysozoa</taxon>
        <taxon>Nematoda</taxon>
        <taxon>Chromadorea</taxon>
        <taxon>Rhabditida</taxon>
        <taxon>Tylenchina</taxon>
        <taxon>Tylenchomorpha</taxon>
        <taxon>Sphaerularioidea</taxon>
        <taxon>Anguinidae</taxon>
        <taxon>Anguininae</taxon>
        <taxon>Ditylenchus</taxon>
    </lineage>
</organism>
<dbReference type="WBParaSite" id="jg7370">
    <property type="protein sequence ID" value="jg7370"/>
    <property type="gene ID" value="jg7370"/>
</dbReference>